<gene>
    <name evidence="2" type="ORF">LSALG_LOCUS41286</name>
</gene>
<sequence length="111" mass="12405">MGRTSDIPKHTSHVDSNVNMGEKSTIDSSTVIPPSDSPFKVSLHKYTSDFPTYVSILTQPITTLFSSQSTDQGKGSPHPMEEYEYEGFGFGELTFYPKEEYIADEALMSRK</sequence>
<reference evidence="2" key="1">
    <citation type="submission" date="2023-04" db="EMBL/GenBank/DDBJ databases">
        <authorList>
            <person name="Vijverberg K."/>
            <person name="Xiong W."/>
            <person name="Schranz E."/>
        </authorList>
    </citation>
    <scope>NUCLEOTIDE SEQUENCE</scope>
</reference>
<dbReference type="AlphaFoldDB" id="A0AA36EMK3"/>
<dbReference type="EMBL" id="OX465085">
    <property type="protein sequence ID" value="CAI9302816.1"/>
    <property type="molecule type" value="Genomic_DNA"/>
</dbReference>
<evidence type="ECO:0000313" key="2">
    <source>
        <dbReference type="EMBL" id="CAI9302816.1"/>
    </source>
</evidence>
<keyword evidence="3" id="KW-1185">Reference proteome</keyword>
<evidence type="ECO:0000313" key="3">
    <source>
        <dbReference type="Proteomes" id="UP001177003"/>
    </source>
</evidence>
<evidence type="ECO:0000256" key="1">
    <source>
        <dbReference type="SAM" id="MobiDB-lite"/>
    </source>
</evidence>
<dbReference type="Proteomes" id="UP001177003">
    <property type="component" value="Chromosome 9"/>
</dbReference>
<feature type="region of interest" description="Disordered" evidence="1">
    <location>
        <begin position="1"/>
        <end position="31"/>
    </location>
</feature>
<name>A0AA36EMK3_LACSI</name>
<proteinExistence type="predicted"/>
<accession>A0AA36EMK3</accession>
<protein>
    <submittedName>
        <fullName evidence="2">Uncharacterized protein</fullName>
    </submittedName>
</protein>
<organism evidence="2 3">
    <name type="scientific">Lactuca saligna</name>
    <name type="common">Willowleaf lettuce</name>
    <dbReference type="NCBI Taxonomy" id="75948"/>
    <lineage>
        <taxon>Eukaryota</taxon>
        <taxon>Viridiplantae</taxon>
        <taxon>Streptophyta</taxon>
        <taxon>Embryophyta</taxon>
        <taxon>Tracheophyta</taxon>
        <taxon>Spermatophyta</taxon>
        <taxon>Magnoliopsida</taxon>
        <taxon>eudicotyledons</taxon>
        <taxon>Gunneridae</taxon>
        <taxon>Pentapetalae</taxon>
        <taxon>asterids</taxon>
        <taxon>campanulids</taxon>
        <taxon>Asterales</taxon>
        <taxon>Asteraceae</taxon>
        <taxon>Cichorioideae</taxon>
        <taxon>Cichorieae</taxon>
        <taxon>Lactucinae</taxon>
        <taxon>Lactuca</taxon>
    </lineage>
</organism>
<feature type="compositionally biased region" description="Basic and acidic residues" evidence="1">
    <location>
        <begin position="1"/>
        <end position="13"/>
    </location>
</feature>